<dbReference type="InterPro" id="IPR050780">
    <property type="entry name" value="Mucin_vWF_Thrombospondin_sf"/>
</dbReference>
<keyword evidence="12" id="KW-0342">GTP-binding</keyword>
<keyword evidence="13" id="KW-1015">Disulfide bond</keyword>
<dbReference type="SUPFAM" id="SSF57567">
    <property type="entry name" value="Serine protease inhibitors"/>
    <property type="match status" value="3"/>
</dbReference>
<dbReference type="InterPro" id="IPR016024">
    <property type="entry name" value="ARM-type_fold"/>
</dbReference>
<dbReference type="SMART" id="SM00216">
    <property type="entry name" value="VWD"/>
    <property type="match status" value="2"/>
</dbReference>
<dbReference type="InterPro" id="IPR020859">
    <property type="entry name" value="ROC"/>
</dbReference>
<dbReference type="SUPFAM" id="SSF52540">
    <property type="entry name" value="P-loop containing nucleoside triphosphate hydrolases"/>
    <property type="match status" value="1"/>
</dbReference>
<evidence type="ECO:0000259" key="19">
    <source>
        <dbReference type="PROSITE" id="PS50011"/>
    </source>
</evidence>
<keyword evidence="8" id="KW-0677">Repeat</keyword>
<dbReference type="Gene3D" id="1.25.10.10">
    <property type="entry name" value="Leucine-rich Repeat Variant"/>
    <property type="match status" value="2"/>
</dbReference>
<dbReference type="NCBIfam" id="TIGR00231">
    <property type="entry name" value="small_GTP"/>
    <property type="match status" value="1"/>
</dbReference>
<evidence type="ECO:0000256" key="11">
    <source>
        <dbReference type="ARBA" id="ARBA00022840"/>
    </source>
</evidence>
<evidence type="ECO:0000259" key="20">
    <source>
        <dbReference type="PROSITE" id="PS51233"/>
    </source>
</evidence>
<protein>
    <recommendedName>
        <fullName evidence="3">non-specific serine/threonine protein kinase</fullName>
        <ecNumber evidence="3">2.7.11.1</ecNumber>
    </recommendedName>
</protein>
<dbReference type="GO" id="GO:0004674">
    <property type="term" value="F:protein serine/threonine kinase activity"/>
    <property type="evidence" value="ECO:0007669"/>
    <property type="project" value="UniProtKB-KW"/>
</dbReference>
<dbReference type="FunFam" id="2.10.25.10:FF:000674">
    <property type="entry name" value="Mucin-2"/>
    <property type="match status" value="1"/>
</dbReference>
<evidence type="ECO:0000256" key="10">
    <source>
        <dbReference type="ARBA" id="ARBA00022777"/>
    </source>
</evidence>
<comment type="catalytic activity">
    <reaction evidence="16">
        <text>L-seryl-[protein] + ATP = O-phospho-L-seryl-[protein] + ADP + H(+)</text>
        <dbReference type="Rhea" id="RHEA:17989"/>
        <dbReference type="Rhea" id="RHEA-COMP:9863"/>
        <dbReference type="Rhea" id="RHEA-COMP:11604"/>
        <dbReference type="ChEBI" id="CHEBI:15378"/>
        <dbReference type="ChEBI" id="CHEBI:29999"/>
        <dbReference type="ChEBI" id="CHEBI:30616"/>
        <dbReference type="ChEBI" id="CHEBI:83421"/>
        <dbReference type="ChEBI" id="CHEBI:456216"/>
        <dbReference type="EC" id="2.7.11.1"/>
    </reaction>
</comment>
<dbReference type="PANTHER" id="PTHR11339:SF408">
    <property type="entry name" value="MUCIN-5B"/>
    <property type="match status" value="1"/>
</dbReference>
<keyword evidence="14" id="KW-0325">Glycoprotein</keyword>
<evidence type="ECO:0000259" key="21">
    <source>
        <dbReference type="PROSITE" id="PS51424"/>
    </source>
</evidence>
<organism evidence="22 23">
    <name type="scientific">Acipenser ruthenus</name>
    <name type="common">Sterlet sturgeon</name>
    <dbReference type="NCBI Taxonomy" id="7906"/>
    <lineage>
        <taxon>Eukaryota</taxon>
        <taxon>Metazoa</taxon>
        <taxon>Chordata</taxon>
        <taxon>Craniata</taxon>
        <taxon>Vertebrata</taxon>
        <taxon>Euteleostomi</taxon>
        <taxon>Actinopterygii</taxon>
        <taxon>Chondrostei</taxon>
        <taxon>Acipenseriformes</taxon>
        <taxon>Acipenseridae</taxon>
        <taxon>Acipenser</taxon>
    </lineage>
</organism>
<evidence type="ECO:0000256" key="1">
    <source>
        <dbReference type="ARBA" id="ARBA00001946"/>
    </source>
</evidence>
<keyword evidence="7" id="KW-0808">Transferase</keyword>
<dbReference type="SUPFAM" id="SSF52058">
    <property type="entry name" value="L domain-like"/>
    <property type="match status" value="1"/>
</dbReference>
<dbReference type="PROSITE" id="PS51233">
    <property type="entry name" value="VWFD"/>
    <property type="match status" value="3"/>
</dbReference>
<dbReference type="GO" id="GO:0009966">
    <property type="term" value="P:regulation of signal transduction"/>
    <property type="evidence" value="ECO:0007669"/>
    <property type="project" value="UniProtKB-ARBA"/>
</dbReference>
<evidence type="ECO:0000256" key="5">
    <source>
        <dbReference type="ARBA" id="ARBA00022574"/>
    </source>
</evidence>
<evidence type="ECO:0000256" key="16">
    <source>
        <dbReference type="ARBA" id="ARBA00048679"/>
    </source>
</evidence>
<evidence type="ECO:0000256" key="14">
    <source>
        <dbReference type="ARBA" id="ARBA00023180"/>
    </source>
</evidence>
<evidence type="ECO:0000256" key="15">
    <source>
        <dbReference type="ARBA" id="ARBA00047899"/>
    </source>
</evidence>
<dbReference type="FunFam" id="3.80.10.10:FF:000110">
    <property type="entry name" value="Leucine-rich repeat serine/threonine-protein kinase 2"/>
    <property type="match status" value="1"/>
</dbReference>
<comment type="similarity">
    <text evidence="2">Belongs to the protein kinase superfamily. TKL Ser/Thr protein kinase family. ROCO subfamily.</text>
</comment>
<feature type="domain" description="VWFD" evidence="20">
    <location>
        <begin position="2599"/>
        <end position="2769"/>
    </location>
</feature>
<accession>A0A444U8S0</accession>
<evidence type="ECO:0000256" key="8">
    <source>
        <dbReference type="ARBA" id="ARBA00022737"/>
    </source>
</evidence>
<dbReference type="SMART" id="SM00175">
    <property type="entry name" value="RAB"/>
    <property type="match status" value="1"/>
</dbReference>
<dbReference type="InterPro" id="IPR032171">
    <property type="entry name" value="COR-A"/>
</dbReference>
<evidence type="ECO:0000256" key="7">
    <source>
        <dbReference type="ARBA" id="ARBA00022679"/>
    </source>
</evidence>
<evidence type="ECO:0000256" key="6">
    <source>
        <dbReference type="ARBA" id="ARBA00022614"/>
    </source>
</evidence>
<evidence type="ECO:0000256" key="17">
    <source>
        <dbReference type="PROSITE-ProRule" id="PRU10141"/>
    </source>
</evidence>
<feature type="binding site" evidence="17">
    <location>
        <position position="1793"/>
    </location>
    <ligand>
        <name>ATP</name>
        <dbReference type="ChEBI" id="CHEBI:30616"/>
    </ligand>
</feature>
<dbReference type="Proteomes" id="UP000289886">
    <property type="component" value="Unassembled WGS sequence"/>
</dbReference>
<evidence type="ECO:0000256" key="3">
    <source>
        <dbReference type="ARBA" id="ARBA00012513"/>
    </source>
</evidence>
<dbReference type="SMART" id="SM00364">
    <property type="entry name" value="LRR_BAC"/>
    <property type="match status" value="4"/>
</dbReference>
<evidence type="ECO:0000256" key="12">
    <source>
        <dbReference type="ARBA" id="ARBA00023134"/>
    </source>
</evidence>
<dbReference type="FunFam" id="3.30.70.1390:FF:000001">
    <property type="entry name" value="Leucine-rich repeat serine/threonine-protein kinase 2"/>
    <property type="match status" value="1"/>
</dbReference>
<dbReference type="FunFam" id="1.25.10.10:FF:000215">
    <property type="entry name" value="leucine-rich repeat serine/threonine-protein kinase 2"/>
    <property type="match status" value="1"/>
</dbReference>
<dbReference type="InterPro" id="IPR036084">
    <property type="entry name" value="Ser_inhib-like_sf"/>
</dbReference>
<feature type="domain" description="Protein kinase" evidence="19">
    <location>
        <begin position="1766"/>
        <end position="2025"/>
    </location>
</feature>
<dbReference type="PROSITE" id="PS51450">
    <property type="entry name" value="LRR"/>
    <property type="match status" value="1"/>
</dbReference>
<dbReference type="Gene3D" id="1.25.40.20">
    <property type="entry name" value="Ankyrin repeat-containing domain"/>
    <property type="match status" value="1"/>
</dbReference>
<keyword evidence="5" id="KW-0853">WD repeat</keyword>
<evidence type="ECO:0000256" key="9">
    <source>
        <dbReference type="ARBA" id="ARBA00022741"/>
    </source>
</evidence>
<dbReference type="InterPro" id="IPR000719">
    <property type="entry name" value="Prot_kinase_dom"/>
</dbReference>
<evidence type="ECO:0000313" key="23">
    <source>
        <dbReference type="Proteomes" id="UP000289886"/>
    </source>
</evidence>
<dbReference type="SUPFAM" id="SSF48371">
    <property type="entry name" value="ARM repeat"/>
    <property type="match status" value="2"/>
</dbReference>
<evidence type="ECO:0000313" key="22">
    <source>
        <dbReference type="EMBL" id="RXM31593.1"/>
    </source>
</evidence>
<dbReference type="Gene3D" id="2.10.25.10">
    <property type="entry name" value="Laminin"/>
    <property type="match status" value="2"/>
</dbReference>
<dbReference type="InterPro" id="IPR001846">
    <property type="entry name" value="VWF_type-D"/>
</dbReference>
<dbReference type="GO" id="GO:0005829">
    <property type="term" value="C:cytosol"/>
    <property type="evidence" value="ECO:0007669"/>
    <property type="project" value="UniProtKB-ARBA"/>
</dbReference>
<dbReference type="Pfam" id="PF23744">
    <property type="entry name" value="ARM_LRRK2"/>
    <property type="match status" value="1"/>
</dbReference>
<dbReference type="InterPro" id="IPR036770">
    <property type="entry name" value="Ankyrin_rpt-contain_sf"/>
</dbReference>
<dbReference type="InterPro" id="IPR027417">
    <property type="entry name" value="P-loop_NTPase"/>
</dbReference>
<keyword evidence="10 22" id="KW-0418">Kinase</keyword>
<comment type="catalytic activity">
    <reaction evidence="15">
        <text>L-threonyl-[protein] + ATP = O-phospho-L-threonyl-[protein] + ADP + H(+)</text>
        <dbReference type="Rhea" id="RHEA:46608"/>
        <dbReference type="Rhea" id="RHEA-COMP:11060"/>
        <dbReference type="Rhea" id="RHEA-COMP:11605"/>
        <dbReference type="ChEBI" id="CHEBI:15378"/>
        <dbReference type="ChEBI" id="CHEBI:30013"/>
        <dbReference type="ChEBI" id="CHEBI:30616"/>
        <dbReference type="ChEBI" id="CHEBI:61977"/>
        <dbReference type="ChEBI" id="CHEBI:456216"/>
        <dbReference type="EC" id="2.7.11.1"/>
    </reaction>
</comment>
<dbReference type="GO" id="GO:0005524">
    <property type="term" value="F:ATP binding"/>
    <property type="evidence" value="ECO:0007669"/>
    <property type="project" value="UniProtKB-UniRule"/>
</dbReference>
<dbReference type="PANTHER" id="PTHR11339">
    <property type="entry name" value="EXTRACELLULAR MATRIX GLYCOPROTEIN RELATED"/>
    <property type="match status" value="1"/>
</dbReference>
<dbReference type="InterPro" id="IPR056602">
    <property type="entry name" value="Beta-prop_LRRK2"/>
</dbReference>
<dbReference type="SMART" id="SM00832">
    <property type="entry name" value="C8"/>
    <property type="match status" value="1"/>
</dbReference>
<keyword evidence="23" id="KW-1185">Reference proteome</keyword>
<name>A0A444U8S0_ACIRT</name>
<dbReference type="EC" id="2.7.11.1" evidence="3"/>
<dbReference type="Gene3D" id="3.40.50.300">
    <property type="entry name" value="P-loop containing nucleotide triphosphate hydrolases"/>
    <property type="match status" value="1"/>
</dbReference>
<dbReference type="Gene3D" id="2.130.10.10">
    <property type="entry name" value="YVTN repeat-like/Quinoprotein amine dehydrogenase"/>
    <property type="match status" value="1"/>
</dbReference>
<dbReference type="InterPro" id="IPR036322">
    <property type="entry name" value="WD40_repeat_dom_sf"/>
</dbReference>
<dbReference type="SMART" id="SM00369">
    <property type="entry name" value="LRR_TYP"/>
    <property type="match status" value="5"/>
</dbReference>
<dbReference type="Pfam" id="PF16095">
    <property type="entry name" value="COR-A"/>
    <property type="match status" value="1"/>
</dbReference>
<dbReference type="Pfam" id="PF08477">
    <property type="entry name" value="Roc"/>
    <property type="match status" value="1"/>
</dbReference>
<evidence type="ECO:0000256" key="4">
    <source>
        <dbReference type="ARBA" id="ARBA00022527"/>
    </source>
</evidence>
<dbReference type="InterPro" id="IPR005225">
    <property type="entry name" value="Small_GTP-bd"/>
</dbReference>
<dbReference type="SUPFAM" id="SSF50978">
    <property type="entry name" value="WD40 repeat-like"/>
    <property type="match status" value="1"/>
</dbReference>
<dbReference type="SMART" id="SM00215">
    <property type="entry name" value="VWC_out"/>
    <property type="match status" value="2"/>
</dbReference>
<dbReference type="CDD" id="cd19941">
    <property type="entry name" value="TIL"/>
    <property type="match status" value="3"/>
</dbReference>
<dbReference type="SUPFAM" id="SSF56112">
    <property type="entry name" value="Protein kinase-like (PK-like)"/>
    <property type="match status" value="1"/>
</dbReference>
<reference evidence="22 23" key="1">
    <citation type="submission" date="2019-01" db="EMBL/GenBank/DDBJ databases">
        <title>Draft Genome and Complete Hox-Cluster Characterization of the Sterlet Sturgeon (Acipenser ruthenus).</title>
        <authorList>
            <person name="Wei Q."/>
        </authorList>
    </citation>
    <scope>NUCLEOTIDE SEQUENCE [LARGE SCALE GENOMIC DNA]</scope>
    <source>
        <strain evidence="22">WHYD16114868_AA</strain>
        <tissue evidence="22">Blood</tissue>
    </source>
</reference>
<dbReference type="Pfam" id="PF08742">
    <property type="entry name" value="C8"/>
    <property type="match status" value="1"/>
</dbReference>
<dbReference type="InterPro" id="IPR017441">
    <property type="entry name" value="Protein_kinase_ATP_BS"/>
</dbReference>
<dbReference type="InterPro" id="IPR056597">
    <property type="entry name" value="ARM_LRRK2"/>
</dbReference>
<dbReference type="PRINTS" id="PR00449">
    <property type="entry name" value="RASTRNSFRMNG"/>
</dbReference>
<dbReference type="GO" id="GO:0005525">
    <property type="term" value="F:GTP binding"/>
    <property type="evidence" value="ECO:0007669"/>
    <property type="project" value="UniProtKB-KW"/>
</dbReference>
<feature type="domain" description="VWFD" evidence="20">
    <location>
        <begin position="2320"/>
        <end position="2508"/>
    </location>
</feature>
<comment type="caution">
    <text evidence="22">The sequence shown here is derived from an EMBL/GenBank/DDBJ whole genome shotgun (WGS) entry which is preliminary data.</text>
</comment>
<proteinExistence type="inferred from homology"/>
<dbReference type="Gene3D" id="1.10.510.10">
    <property type="entry name" value="Transferase(Phosphotransferase) domain 1"/>
    <property type="match status" value="2"/>
</dbReference>
<dbReference type="InterPro" id="IPR032675">
    <property type="entry name" value="LRR_dom_sf"/>
</dbReference>
<dbReference type="FunFam" id="3.40.50.300:FF:000656">
    <property type="entry name" value="Leucine-rich repeat serine/threonine-protein kinase 2"/>
    <property type="match status" value="1"/>
</dbReference>
<dbReference type="PROSITE" id="PS51424">
    <property type="entry name" value="ROC"/>
    <property type="match status" value="1"/>
</dbReference>
<keyword evidence="11 17" id="KW-0067">ATP-binding</keyword>
<dbReference type="Pfam" id="PF00094">
    <property type="entry name" value="VWD"/>
    <property type="match status" value="3"/>
</dbReference>
<keyword evidence="4" id="KW-0723">Serine/threonine-protein kinase</keyword>
<feature type="region of interest" description="Disordered" evidence="18">
    <location>
        <begin position="851"/>
        <end position="881"/>
    </location>
</feature>
<evidence type="ECO:0000256" key="13">
    <source>
        <dbReference type="ARBA" id="ARBA00023157"/>
    </source>
</evidence>
<dbReference type="PROSITE" id="PS50011">
    <property type="entry name" value="PROTEIN_KINASE_DOM"/>
    <property type="match status" value="1"/>
</dbReference>
<dbReference type="InterPro" id="IPR011989">
    <property type="entry name" value="ARM-like"/>
</dbReference>
<dbReference type="Pfam" id="PF23745">
    <property type="entry name" value="ANK_LRRK2"/>
    <property type="match status" value="1"/>
</dbReference>
<dbReference type="InterPro" id="IPR001245">
    <property type="entry name" value="Ser-Thr/Tyr_kinase_cat_dom"/>
</dbReference>
<dbReference type="GO" id="GO:0005615">
    <property type="term" value="C:extracellular space"/>
    <property type="evidence" value="ECO:0007669"/>
    <property type="project" value="TreeGrafter"/>
</dbReference>
<dbReference type="Pfam" id="PF23748">
    <property type="entry name" value="Beta-prop_LRRK2"/>
    <property type="match status" value="1"/>
</dbReference>
<evidence type="ECO:0000256" key="2">
    <source>
        <dbReference type="ARBA" id="ARBA00008171"/>
    </source>
</evidence>
<dbReference type="Gene3D" id="3.80.10.10">
    <property type="entry name" value="Ribonuclease Inhibitor"/>
    <property type="match status" value="2"/>
</dbReference>
<comment type="cofactor">
    <cofactor evidence="1">
        <name>Mg(2+)</name>
        <dbReference type="ChEBI" id="CHEBI:18420"/>
    </cofactor>
</comment>
<dbReference type="PROSITE" id="PS00107">
    <property type="entry name" value="PROTEIN_KINASE_ATP"/>
    <property type="match status" value="1"/>
</dbReference>
<feature type="domain" description="Roc" evidence="21">
    <location>
        <begin position="1275"/>
        <end position="1456"/>
    </location>
</feature>
<dbReference type="InterPro" id="IPR001007">
    <property type="entry name" value="VWF_dom"/>
</dbReference>
<dbReference type="Pfam" id="PF07714">
    <property type="entry name" value="PK_Tyr_Ser-Thr"/>
    <property type="match status" value="2"/>
</dbReference>
<dbReference type="GO" id="GO:0031012">
    <property type="term" value="C:extracellular matrix"/>
    <property type="evidence" value="ECO:0007669"/>
    <property type="project" value="TreeGrafter"/>
</dbReference>
<dbReference type="GO" id="GO:0050793">
    <property type="term" value="P:regulation of developmental process"/>
    <property type="evidence" value="ECO:0007669"/>
    <property type="project" value="UniProtKB-ARBA"/>
</dbReference>
<dbReference type="InterPro" id="IPR056593">
    <property type="entry name" value="ANK_LRRK2"/>
</dbReference>
<gene>
    <name evidence="22" type="ORF">EOD39_6837</name>
</gene>
<dbReference type="EMBL" id="SCEB01215049">
    <property type="protein sequence ID" value="RXM31593.1"/>
    <property type="molecule type" value="Genomic_DNA"/>
</dbReference>
<sequence>MAGKEELEEKLKKLIVRLKNVEEGKQMENLIQILEDMLFLTFVDDCATDMFKDKQAHLPLVVVLESYINTASVQQVGWSLFCRLLEVCPSTLDDIASPQDVGKEWDVLGIHQQILKMLVLHNGHVKLMMIGLRALSHLLQSDAILLLILDEEVDVFYLIVDAMTVFISNEEIQIYGCKSLQLLLEKVADVHLAEFVETGDHMAILNSIKQFQDNEDTVLHALRAILPLTGPASNVEVLMSGNERCYSLIMSAMETFPSNEEIQEIGCCLFQKFTSESFYNILVLNGVHKVIIKASMTYLKNANLQASSLTCLACLTETIILNKDLYEWKEEEEDKCLVDACCRALEFHRASKEVQEAACWALNNLLVYESKLNEMFGDEDGRYPVHRQVMAAMLLHSSSKGVFQAAANALATLADQNVKIRALLLSNGIHINIIELMKKHSDSPDVAESACRLLYKLFQGSLVSLDVVTMAMAEILSAMKIHNCVPSVQLEALRASLLFVSPGMNQKGQETAPCTVEDPDAVDVTPKVIKNQCVLEGAHTLVLESLNKFIGSPAIQEYGLRVLCSLSDCSGALELMSQQGAVDTILHTLQMYPDGKEIHLLSLNLLGRLIPKKKRSAATVTILASILVKALLRFKEVLDMQILGFRAAFTLLEMSPSAAEELEKESFDKVIFQHMNTCLLEQRNDVLQKLCCMCLSKMAADSDIKHRMLDKACIENDVVMAECLILLGADINKKTKKDSLIYQVCEKGSNPELVELLLNNGTHEQDIRKALSISVKKRDSLIISLLLRKLGLDQANNAICLGGFRLGQIEPCWLSPLFSERRTSNFRRPTSKGVSLARMIIRYRMRKINSESQKSNSDELDETDDYSVLSEPPEDGNVFRSEDIERSDGILHVMKKSQSDTAAELCRDLSALQQLRRRHPSSEVREGFFFSFLVLSVLIITSVEQMRLPFHRNFISTESPSLLGMDRECIKLVDLSGNELENLHAICGKTSISSHVEHVVRLELHQNSLSEFPGRLCEIILGKLWINWRRSHWKVSTESPSLLGMDRECIKLVDLSGNELENLHAICGKSSISSHVEHVVRLELHQNSLSEFPGRLCECLKLETFNVSFNKLSSVPYLPSKITTIKLSHNEFTSIPDAILHLPYLRSVDMRNNKITVLPGPSQWESVNLRELIFSDNQISVLNLSGPVYKWARLEKLHLCKNRLKEIPSEIGLLENLTSLDVSKNSELRSFPDEMGKLEQVWDLPLDELQLDLDLKHIGSKTKDIIRFLQQRLKKAVPYYRMKLMIVGNTGSGKTTLLQQLMKLKRSRSRAEKATVGIDVKDWKIQEKGKNNIVLNVWDFSGREEFYCSHPHFMTPRALYLVVYDLSKGATEVNSIKPWLFNIKARASSSPVILVGTHTDVSEEKHLQACTAKIRSELLNHHGFPVIRDYHLVTATEESDSMGKLRKAIVKEIMNFKIRDQPVMGQLIPDSYLELEKRVLQERKNVSPEFPVIRQQRLLEIVQENQLLLVESELPHAVHFLNESGVLLHFEDSALQLRDLYFVDPQWLCNMMSQILTLKGGGFSKYPKGMVQRSDVEKCLFHSKSFPKNYIPQYFKLLEKFQIALPLGEEQLLIPSRHNFSDRSVSAIERALRPNRMYWRQGIYLNWSPEAYSLVESAVLDNTPESFLKVTVPCSQKGRVLLGQVVDHIDSLLEEWFPGLLATDVCGDGDTLLKKWVLYSFEDECLLVNPEDPRSTIPISQIAPDLVLTDLPANLIINCDQLEIDSSPEYLLGEGGFGSVYRAVYKNEDVAVKIFNKHASEIHLHRLLRQELSVLSHLHHPSLISLLAAGTQPRMLVMELALKGSLDTLFENKKGSLNRTLKHRIALHVADGLSLISLLAAGTQPRMLVMELALKGSLDTLFENKKGSLNRTLKHRIALHVADGFRAPEVSRGNVIYNQQADIYSFGLLLYDILTCGERILDGMRFPCEFDQLAVQGKLPDPVKHYNCSPWPGVEKLIKDCMRENPEERPTSAQIVDTLNSAELLCLMRKVSLPSSLTAECIAASSLTCSRPGVWIGSGSKQKGQISFVDLATGRDEVQVLCLTLVCLPGEEINRVVAGTASGRLIVMSTEDTTSRHQLQKLTDSITSLFFHSYPKHSRENNFLLAGTADGMLAIFEHSVIKCDEGKPQKMVHIGNINTPLMGLSESAYAQDKNTIWAACGSKVVSFTNEFDIWKTIDTKPNYQDEAKKRNKKLTTEDLRFARVKALLLQQNTTLWIGTWGGLIILLDLSTHQPIQLINSLSDSIISMTTAQIGVITATSESNGIPKGIGDIIAFDEKIGVCSTFGSGSLRTFNNNFRYLGSTCAFVFSQSYENDAQFQIIIQRGKDGILAKIKITVDSIETVVENGTVSVDGARISLPFDHKSINIHKYGIYTRLRSRREFLSVLWNNQGNGIDAFWVCQMTISNYLTSCSGPLTSEYIEICQMEVCNGLQDKKHVCPVFEEMARNCDIVTERTYNWRKDCSTPTCPGNQKFKDNGPAFMRTCSNPTYSDKKLISTCVCPEGKILDDRLGQNKCVEKEDCPCKFDGQIYKPNSTRTELCSSCTCESGEWNCQKKDCLSRCTVEGGSFIHTFDGKEYTLHGNCKYYAAMGDNWKLIIQLSKCDSRVTCLTKVELEITDNQTIIYSFTEQNIYIDEKDTNERYNSENVQFFPQSSLYIQVQTNFGMKMQIQRSPFMQLYVTLPAIAKGVTKGLCGNYNDKSDDEFMASNGIVEDSKSFAKSWRRQVQECAEISPICMNTENEKYGKEKCAYLKDPVFAKCHSRVDYTPYLEKCVSSAKCCANPAECTCVALGNYAKACAAKGLIVENWRKDDCVEICSKNQKFAYNMKACNSTCQSLSGSDFACEVEDVPVDGCGCLEKHLNSKGMCVAETQCPCYYDQTPVSLGQNEIDGLSCVCQNGNLDCKPLLNCTEGKKYIKCSKYSGPTSGKTCASLNLPASDNCESGCYCQDGYYEDQNGKCVPQEECTCLFGVKSYSAGETVTSGCNNCTCIRGKWSCTEEECKGKCQVYGDGHFQTFDLKWYSYDGNCEYTLVEDYCGSNGTFRIAAESVPCCEESVTCSRAIKINYQGEEIELRDMKILEKKSNKCESGTATNYSVHTVGLYLIITLKNGITLLWDKHTRVTIILDPKWKNKGLCGLCGNFDGDSKNDMITRGKSEVTKVLEFGNSWKVNPSCANTVNQTSPCEKHWYCNAWAERRCKIITDEIFQECHKKLYIVTITMIQENAVGITNLAERLPQRPVVIT</sequence>
<keyword evidence="9 17" id="KW-0547">Nucleotide-binding</keyword>
<dbReference type="PROSITE" id="PS51419">
    <property type="entry name" value="RAB"/>
    <property type="match status" value="1"/>
</dbReference>
<dbReference type="GO" id="GO:0007154">
    <property type="term" value="P:cell communication"/>
    <property type="evidence" value="ECO:0007669"/>
    <property type="project" value="UniProtKB-ARBA"/>
</dbReference>
<dbReference type="InterPro" id="IPR001611">
    <property type="entry name" value="Leu-rich_rpt"/>
</dbReference>
<dbReference type="Gene3D" id="3.30.70.1390">
    <property type="entry name" value="ROC domain from the Parkinson's disease-associated leucine-rich repeat kinase 2"/>
    <property type="match status" value="1"/>
</dbReference>
<dbReference type="InterPro" id="IPR015943">
    <property type="entry name" value="WD40/YVTN_repeat-like_dom_sf"/>
</dbReference>
<evidence type="ECO:0000256" key="18">
    <source>
        <dbReference type="SAM" id="MobiDB-lite"/>
    </source>
</evidence>
<keyword evidence="6" id="KW-0433">Leucine-rich repeat</keyword>
<dbReference type="InterPro" id="IPR011009">
    <property type="entry name" value="Kinase-like_dom_sf"/>
</dbReference>
<dbReference type="InterPro" id="IPR003591">
    <property type="entry name" value="Leu-rich_rpt_typical-subtyp"/>
</dbReference>
<dbReference type="InterPro" id="IPR014853">
    <property type="entry name" value="VWF/SSPO/ZAN-like_Cys-rich_dom"/>
</dbReference>
<feature type="domain" description="VWFD" evidence="20">
    <location>
        <begin position="3042"/>
        <end position="3213"/>
    </location>
</feature>